<dbReference type="Proteomes" id="UP000467841">
    <property type="component" value="Unassembled WGS sequence"/>
</dbReference>
<dbReference type="AlphaFoldDB" id="A0A6D2K919"/>
<dbReference type="PANTHER" id="PTHR32212:SF373">
    <property type="entry name" value="F-BOX_LRR-REPEAT PROTEIN 25-LIKE"/>
    <property type="match status" value="1"/>
</dbReference>
<organism evidence="2 3">
    <name type="scientific">Microthlaspi erraticum</name>
    <dbReference type="NCBI Taxonomy" id="1685480"/>
    <lineage>
        <taxon>Eukaryota</taxon>
        <taxon>Viridiplantae</taxon>
        <taxon>Streptophyta</taxon>
        <taxon>Embryophyta</taxon>
        <taxon>Tracheophyta</taxon>
        <taxon>Spermatophyta</taxon>
        <taxon>Magnoliopsida</taxon>
        <taxon>eudicotyledons</taxon>
        <taxon>Gunneridae</taxon>
        <taxon>Pentapetalae</taxon>
        <taxon>rosids</taxon>
        <taxon>malvids</taxon>
        <taxon>Brassicales</taxon>
        <taxon>Brassicaceae</taxon>
        <taxon>Coluteocarpeae</taxon>
        <taxon>Microthlaspi</taxon>
    </lineage>
</organism>
<reference evidence="2" key="1">
    <citation type="submission" date="2020-01" db="EMBL/GenBank/DDBJ databases">
        <authorList>
            <person name="Mishra B."/>
        </authorList>
    </citation>
    <scope>NUCLEOTIDE SEQUENCE [LARGE SCALE GENOMIC DNA]</scope>
</reference>
<protein>
    <recommendedName>
        <fullName evidence="1">F-box domain-containing protein</fullName>
    </recommendedName>
</protein>
<dbReference type="OrthoDB" id="612216at2759"/>
<feature type="domain" description="F-box" evidence="1">
    <location>
        <begin position="1"/>
        <end position="59"/>
    </location>
</feature>
<dbReference type="InterPro" id="IPR053781">
    <property type="entry name" value="F-box_AtFBL13-like"/>
</dbReference>
<dbReference type="PROSITE" id="PS50181">
    <property type="entry name" value="FBOX"/>
    <property type="match status" value="1"/>
</dbReference>
<dbReference type="EMBL" id="CACVBM020001392">
    <property type="protein sequence ID" value="CAA7048630.1"/>
    <property type="molecule type" value="Genomic_DNA"/>
</dbReference>
<dbReference type="CDD" id="cd22160">
    <property type="entry name" value="F-box_AtFBL13-like"/>
    <property type="match status" value="1"/>
</dbReference>
<dbReference type="PANTHER" id="PTHR32212">
    <property type="entry name" value="CYCLIN-LIKE F-BOX"/>
    <property type="match status" value="1"/>
</dbReference>
<dbReference type="InterPro" id="IPR036047">
    <property type="entry name" value="F-box-like_dom_sf"/>
</dbReference>
<name>A0A6D2K919_9BRAS</name>
<dbReference type="InterPro" id="IPR001810">
    <property type="entry name" value="F-box_dom"/>
</dbReference>
<evidence type="ECO:0000259" key="1">
    <source>
        <dbReference type="PROSITE" id="PS50181"/>
    </source>
</evidence>
<dbReference type="SUPFAM" id="SSF81383">
    <property type="entry name" value="F-box domain"/>
    <property type="match status" value="1"/>
</dbReference>
<gene>
    <name evidence="2" type="ORF">MERR_LOCUS35865</name>
</gene>
<evidence type="ECO:0000313" key="2">
    <source>
        <dbReference type="EMBL" id="CAA7048630.1"/>
    </source>
</evidence>
<sequence length="182" mass="20990">MINISDLPDDLLLKIWSLLPAKDAVATSVLSKRWLFLWKQQGVECVELCLECAMLWADLILHYSPTPIRGTRPTIPCTRIITNLADLYRDPPPPPLPPPPPPKRPLVSLMYRLKAKACMECRKRTNADKRLTMFIFQGGRESPTHVFTWTKLEEKHQMEIAFTIRGRTTKTYCLSLNDRFVI</sequence>
<keyword evidence="3" id="KW-1185">Reference proteome</keyword>
<dbReference type="Gene3D" id="1.20.1280.50">
    <property type="match status" value="1"/>
</dbReference>
<dbReference type="Pfam" id="PF00646">
    <property type="entry name" value="F-box"/>
    <property type="match status" value="1"/>
</dbReference>
<evidence type="ECO:0000313" key="3">
    <source>
        <dbReference type="Proteomes" id="UP000467841"/>
    </source>
</evidence>
<accession>A0A6D2K919</accession>
<proteinExistence type="predicted"/>
<dbReference type="SUPFAM" id="SSF101447">
    <property type="entry name" value="Formin homology 2 domain (FH2 domain)"/>
    <property type="match status" value="1"/>
</dbReference>
<comment type="caution">
    <text evidence="2">The sequence shown here is derived from an EMBL/GenBank/DDBJ whole genome shotgun (WGS) entry which is preliminary data.</text>
</comment>